<dbReference type="Proteomes" id="UP001374893">
    <property type="component" value="Chromosome"/>
</dbReference>
<accession>A0ABN6H9N4</accession>
<proteinExistence type="predicted"/>
<organism evidence="1 2">
    <name type="scientific">Haloferula helveola</name>
    <dbReference type="NCBI Taxonomy" id="490095"/>
    <lineage>
        <taxon>Bacteria</taxon>
        <taxon>Pseudomonadati</taxon>
        <taxon>Verrucomicrobiota</taxon>
        <taxon>Verrucomicrobiia</taxon>
        <taxon>Verrucomicrobiales</taxon>
        <taxon>Verrucomicrobiaceae</taxon>
        <taxon>Haloferula</taxon>
    </lineage>
</organism>
<dbReference type="EMBL" id="AP024702">
    <property type="protein sequence ID" value="BCX50386.1"/>
    <property type="molecule type" value="Genomic_DNA"/>
</dbReference>
<sequence length="202" mass="21720">MLAMCGWCSALTMSFYRITDNASDDVSNDIFLEVTDLGSGMALFELSRGDTYEGLIGEVYFQTEGTNIIGVEFDPVFSAANVVYTSGASPADPPASNTNDPPDPATFITSYSFDSHNSEAIQPEADLEYGGFKATYSGTYDDLETALFNGEVKLAVHVRGIGSQSDTFITGIPTTTIPEPSVALLTAMGSFFLLRRRRQPSA</sequence>
<evidence type="ECO:0000313" key="1">
    <source>
        <dbReference type="EMBL" id="BCX50386.1"/>
    </source>
</evidence>
<gene>
    <name evidence="1" type="ORF">HAHE_42940</name>
</gene>
<dbReference type="InterPro" id="IPR013424">
    <property type="entry name" value="Ice-binding_C"/>
</dbReference>
<keyword evidence="2" id="KW-1185">Reference proteome</keyword>
<protein>
    <recommendedName>
        <fullName evidence="3">PEP-CTERM protein-sorting domain-containing protein</fullName>
    </recommendedName>
</protein>
<reference evidence="1 2" key="1">
    <citation type="submission" date="2021-06" db="EMBL/GenBank/DDBJ databases">
        <title>Complete genome of Haloferula helveola possessing various polysaccharide degrading enzymes.</title>
        <authorList>
            <person name="Takami H."/>
            <person name="Huang C."/>
            <person name="Hamasaki K."/>
        </authorList>
    </citation>
    <scope>NUCLEOTIDE SEQUENCE [LARGE SCALE GENOMIC DNA]</scope>
    <source>
        <strain evidence="1 2">CN-1</strain>
    </source>
</reference>
<evidence type="ECO:0008006" key="3">
    <source>
        <dbReference type="Google" id="ProtNLM"/>
    </source>
</evidence>
<evidence type="ECO:0000313" key="2">
    <source>
        <dbReference type="Proteomes" id="UP001374893"/>
    </source>
</evidence>
<dbReference type="NCBIfam" id="TIGR02595">
    <property type="entry name" value="PEP_CTERM"/>
    <property type="match status" value="1"/>
</dbReference>
<name>A0ABN6H9N4_9BACT</name>